<protein>
    <submittedName>
        <fullName evidence="1">Uncharacterized protein</fullName>
    </submittedName>
</protein>
<evidence type="ECO:0000313" key="1">
    <source>
        <dbReference type="EMBL" id="KKM17346.1"/>
    </source>
</evidence>
<accession>A0A0F9HPW3</accession>
<name>A0A0F9HPW3_9ZZZZ</name>
<proteinExistence type="predicted"/>
<sequence>MSMLDRLSRKKRAIPANATFLLTQEGLTYRDNHLCLAH</sequence>
<reference evidence="1" key="1">
    <citation type="journal article" date="2015" name="Nature">
        <title>Complex archaea that bridge the gap between prokaryotes and eukaryotes.</title>
        <authorList>
            <person name="Spang A."/>
            <person name="Saw J.H."/>
            <person name="Jorgensen S.L."/>
            <person name="Zaremba-Niedzwiedzka K."/>
            <person name="Martijn J."/>
            <person name="Lind A.E."/>
            <person name="van Eijk R."/>
            <person name="Schleper C."/>
            <person name="Guy L."/>
            <person name="Ettema T.J."/>
        </authorList>
    </citation>
    <scope>NUCLEOTIDE SEQUENCE</scope>
</reference>
<organism evidence="1">
    <name type="scientific">marine sediment metagenome</name>
    <dbReference type="NCBI Taxonomy" id="412755"/>
    <lineage>
        <taxon>unclassified sequences</taxon>
        <taxon>metagenomes</taxon>
        <taxon>ecological metagenomes</taxon>
    </lineage>
</organism>
<comment type="caution">
    <text evidence="1">The sequence shown here is derived from an EMBL/GenBank/DDBJ whole genome shotgun (WGS) entry which is preliminary data.</text>
</comment>
<dbReference type="EMBL" id="LAZR01014473">
    <property type="protein sequence ID" value="KKM17346.1"/>
    <property type="molecule type" value="Genomic_DNA"/>
</dbReference>
<dbReference type="AlphaFoldDB" id="A0A0F9HPW3"/>
<gene>
    <name evidence="1" type="ORF">LCGC14_1676690</name>
</gene>